<comment type="subcellular location">
    <subcellularLocation>
        <location evidence="12">Cell membrane</location>
        <topology evidence="12">Multi-pass membrane protein</topology>
    </subcellularLocation>
    <subcellularLocation>
        <location evidence="1">Membrane</location>
        <topology evidence="1">Multi-pass membrane protein</topology>
    </subcellularLocation>
</comment>
<keyword evidence="11 12" id="KW-0961">Cell wall biogenesis/degradation</keyword>
<feature type="transmembrane region" description="Helical" evidence="12">
    <location>
        <begin position="291"/>
        <end position="314"/>
    </location>
</feature>
<evidence type="ECO:0000256" key="4">
    <source>
        <dbReference type="ARBA" id="ARBA00022679"/>
    </source>
</evidence>
<dbReference type="GO" id="GO:0008963">
    <property type="term" value="F:phospho-N-acetylmuramoyl-pentapeptide-transferase activity"/>
    <property type="evidence" value="ECO:0007669"/>
    <property type="project" value="UniProtKB-UniRule"/>
</dbReference>
<dbReference type="AlphaFoldDB" id="A0A6C2TWS7"/>
<evidence type="ECO:0000256" key="6">
    <source>
        <dbReference type="ARBA" id="ARBA00022960"/>
    </source>
</evidence>
<evidence type="ECO:0000256" key="2">
    <source>
        <dbReference type="ARBA" id="ARBA00005583"/>
    </source>
</evidence>
<keyword evidence="12 14" id="KW-0460">Magnesium</keyword>
<evidence type="ECO:0000256" key="1">
    <source>
        <dbReference type="ARBA" id="ARBA00004141"/>
    </source>
</evidence>
<evidence type="ECO:0000313" key="15">
    <source>
        <dbReference type="EMBL" id="VGO11954.1"/>
    </source>
</evidence>
<evidence type="ECO:0000256" key="11">
    <source>
        <dbReference type="ARBA" id="ARBA00023316"/>
    </source>
</evidence>
<sequence length="379" mass="42118">MLYYLSLLEGSLSELRLFQYITFRTLGAASTAFVISLLLAPWLIKRLRAINFEEKKVDQRVEYLDKRDKVETPTMGGLLIIAASVGSTLLWAIPTNTYVLLTLGTFVLMGAIGFLDDYWKIKRKNGLSVKAKFMAQLVWAAIAFVVLWSVPEMRDRVTDFMVPFLKHPLFQMSMVGAFIFLVLVLVGASNAVNLTDGLDGLAIGCSNSVAGAYLFLTYVAGHFNFAEYLQVPFVRGSGELTVFCGALLGAGLGFLWYNCHPAKIFMGDTGSLALGGAIAMLAILIKQELLLIIVGGVFVIEAASVVLQSSYFKYSRKRFGEGRRIFKCAPLHHHFEFLEKERALEEKREPGLVETVIVTRFWILSIIFALIGIASLKIR</sequence>
<proteinExistence type="inferred from homology"/>
<keyword evidence="12 14" id="KW-0479">Metal-binding</keyword>
<dbReference type="PANTHER" id="PTHR22926">
    <property type="entry name" value="PHOSPHO-N-ACETYLMURAMOYL-PENTAPEPTIDE-TRANSFERASE"/>
    <property type="match status" value="1"/>
</dbReference>
<organism evidence="15 16">
    <name type="scientific">Pontiella desulfatans</name>
    <dbReference type="NCBI Taxonomy" id="2750659"/>
    <lineage>
        <taxon>Bacteria</taxon>
        <taxon>Pseudomonadati</taxon>
        <taxon>Kiritimatiellota</taxon>
        <taxon>Kiritimatiellia</taxon>
        <taxon>Kiritimatiellales</taxon>
        <taxon>Pontiellaceae</taxon>
        <taxon>Pontiella</taxon>
    </lineage>
</organism>
<evidence type="ECO:0000256" key="13">
    <source>
        <dbReference type="NCBIfam" id="TIGR00445"/>
    </source>
</evidence>
<feature type="transmembrane region" description="Helical" evidence="12">
    <location>
        <begin position="240"/>
        <end position="257"/>
    </location>
</feature>
<comment type="cofactor">
    <cofactor evidence="12 14">
        <name>Mg(2+)</name>
        <dbReference type="ChEBI" id="CHEBI:18420"/>
    </cofactor>
</comment>
<dbReference type="Pfam" id="PF00953">
    <property type="entry name" value="Glycos_transf_4"/>
    <property type="match status" value="1"/>
</dbReference>
<feature type="transmembrane region" description="Helical" evidence="12">
    <location>
        <begin position="264"/>
        <end position="285"/>
    </location>
</feature>
<dbReference type="InterPro" id="IPR000715">
    <property type="entry name" value="Glycosyl_transferase_4"/>
</dbReference>
<evidence type="ECO:0000256" key="7">
    <source>
        <dbReference type="ARBA" id="ARBA00022984"/>
    </source>
</evidence>
<dbReference type="GO" id="GO:0046872">
    <property type="term" value="F:metal ion binding"/>
    <property type="evidence" value="ECO:0007669"/>
    <property type="project" value="UniProtKB-KW"/>
</dbReference>
<keyword evidence="16" id="KW-1185">Reference proteome</keyword>
<dbReference type="PROSITE" id="PS01348">
    <property type="entry name" value="MRAY_2"/>
    <property type="match status" value="1"/>
</dbReference>
<dbReference type="PANTHER" id="PTHR22926:SF5">
    <property type="entry name" value="PHOSPHO-N-ACETYLMURAMOYL-PENTAPEPTIDE-TRANSFERASE HOMOLOG"/>
    <property type="match status" value="1"/>
</dbReference>
<feature type="transmembrane region" description="Helical" evidence="12">
    <location>
        <begin position="357"/>
        <end position="376"/>
    </location>
</feature>
<keyword evidence="9 12" id="KW-0472">Membrane</keyword>
<dbReference type="CDD" id="cd06852">
    <property type="entry name" value="GT_MraY"/>
    <property type="match status" value="1"/>
</dbReference>
<reference evidence="15 16" key="1">
    <citation type="submission" date="2019-04" db="EMBL/GenBank/DDBJ databases">
        <authorList>
            <person name="Van Vliet M D."/>
        </authorList>
    </citation>
    <scope>NUCLEOTIDE SEQUENCE [LARGE SCALE GENOMIC DNA]</scope>
    <source>
        <strain evidence="15 16">F1</strain>
    </source>
</reference>
<keyword evidence="5 12" id="KW-0812">Transmembrane</keyword>
<keyword evidence="7 12" id="KW-0573">Peptidoglycan synthesis</keyword>
<feature type="transmembrane region" description="Helical" evidence="12">
    <location>
        <begin position="131"/>
        <end position="150"/>
    </location>
</feature>
<feature type="transmembrane region" description="Helical" evidence="12">
    <location>
        <begin position="75"/>
        <end position="93"/>
    </location>
</feature>
<protein>
    <recommendedName>
        <fullName evidence="12 13">Phospho-N-acetylmuramoyl-pentapeptide-transferase</fullName>
        <ecNumber evidence="12 13">2.7.8.13</ecNumber>
    </recommendedName>
    <alternativeName>
        <fullName evidence="12">UDP-MurNAc-pentapeptide phosphotransferase</fullName>
    </alternativeName>
</protein>
<feature type="transmembrane region" description="Helical" evidence="12">
    <location>
        <begin position="200"/>
        <end position="220"/>
    </location>
</feature>
<evidence type="ECO:0000256" key="8">
    <source>
        <dbReference type="ARBA" id="ARBA00022989"/>
    </source>
</evidence>
<evidence type="ECO:0000256" key="12">
    <source>
        <dbReference type="HAMAP-Rule" id="MF_00038"/>
    </source>
</evidence>
<feature type="transmembrane region" description="Helical" evidence="12">
    <location>
        <begin position="170"/>
        <end position="188"/>
    </location>
</feature>
<keyword evidence="10 12" id="KW-0131">Cell cycle</keyword>
<evidence type="ECO:0000256" key="3">
    <source>
        <dbReference type="ARBA" id="ARBA00022618"/>
    </source>
</evidence>
<keyword evidence="8 12" id="KW-1133">Transmembrane helix</keyword>
<evidence type="ECO:0000256" key="14">
    <source>
        <dbReference type="PIRSR" id="PIRSR600715-1"/>
    </source>
</evidence>
<dbReference type="GO" id="GO:0005886">
    <property type="term" value="C:plasma membrane"/>
    <property type="evidence" value="ECO:0007669"/>
    <property type="project" value="UniProtKB-SubCell"/>
</dbReference>
<dbReference type="PROSITE" id="PS01347">
    <property type="entry name" value="MRAY_1"/>
    <property type="match status" value="1"/>
</dbReference>
<evidence type="ECO:0000256" key="10">
    <source>
        <dbReference type="ARBA" id="ARBA00023306"/>
    </source>
</evidence>
<dbReference type="HAMAP" id="MF_00038">
    <property type="entry name" value="MraY"/>
    <property type="match status" value="1"/>
</dbReference>
<keyword evidence="6 12" id="KW-0133">Cell shape</keyword>
<feature type="binding site" evidence="14">
    <location>
        <position position="268"/>
    </location>
    <ligand>
        <name>Mg(2+)</name>
        <dbReference type="ChEBI" id="CHEBI:18420"/>
    </ligand>
</feature>
<keyword evidence="3 12" id="KW-0132">Cell division</keyword>
<dbReference type="GO" id="GO:0071555">
    <property type="term" value="P:cell wall organization"/>
    <property type="evidence" value="ECO:0007669"/>
    <property type="project" value="UniProtKB-KW"/>
</dbReference>
<dbReference type="EC" id="2.7.8.13" evidence="12 13"/>
<accession>A0A6C2TWS7</accession>
<comment type="function">
    <text evidence="12">Catalyzes the initial step of the lipid cycle reactions in the biosynthesis of the cell wall peptidoglycan: transfers peptidoglycan precursor phospho-MurNAc-pentapeptide from UDP-MurNAc-pentapeptide onto the lipid carrier undecaprenyl phosphate, yielding undecaprenyl-pyrophosphoryl-MurNAc-pentapeptide, known as lipid I.</text>
</comment>
<dbReference type="NCBIfam" id="TIGR00445">
    <property type="entry name" value="mraY"/>
    <property type="match status" value="1"/>
</dbReference>
<evidence type="ECO:0000256" key="9">
    <source>
        <dbReference type="ARBA" id="ARBA00023136"/>
    </source>
</evidence>
<name>A0A6C2TWS7_PONDE</name>
<comment type="catalytic activity">
    <reaction evidence="12">
        <text>UDP-N-acetyl-alpha-D-muramoyl-L-alanyl-gamma-D-glutamyl-meso-2,6-diaminopimeloyl-D-alanyl-D-alanine + di-trans,octa-cis-undecaprenyl phosphate = di-trans,octa-cis-undecaprenyl diphospho-N-acetyl-alpha-D-muramoyl-L-alanyl-D-glutamyl-meso-2,6-diaminopimeloyl-D-alanyl-D-alanine + UMP</text>
        <dbReference type="Rhea" id="RHEA:28386"/>
        <dbReference type="ChEBI" id="CHEBI:57865"/>
        <dbReference type="ChEBI" id="CHEBI:60392"/>
        <dbReference type="ChEBI" id="CHEBI:61386"/>
        <dbReference type="ChEBI" id="CHEBI:61387"/>
        <dbReference type="EC" id="2.7.8.13"/>
    </reaction>
</comment>
<dbReference type="InterPro" id="IPR018480">
    <property type="entry name" value="PNAcMuramoyl-5peptid_Trfase_CS"/>
</dbReference>
<feature type="transmembrane region" description="Helical" evidence="12">
    <location>
        <begin position="99"/>
        <end position="119"/>
    </location>
</feature>
<feature type="transmembrane region" description="Helical" evidence="12">
    <location>
        <begin position="20"/>
        <end position="44"/>
    </location>
</feature>
<keyword evidence="12" id="KW-1003">Cell membrane</keyword>
<gene>
    <name evidence="12 15" type="primary">mraY</name>
    <name evidence="15" type="ORF">PDESU_00502</name>
</gene>
<dbReference type="Proteomes" id="UP000366872">
    <property type="component" value="Unassembled WGS sequence"/>
</dbReference>
<dbReference type="GO" id="GO:0008360">
    <property type="term" value="P:regulation of cell shape"/>
    <property type="evidence" value="ECO:0007669"/>
    <property type="project" value="UniProtKB-KW"/>
</dbReference>
<dbReference type="GO" id="GO:0051301">
    <property type="term" value="P:cell division"/>
    <property type="evidence" value="ECO:0007669"/>
    <property type="project" value="UniProtKB-KW"/>
</dbReference>
<comment type="pathway">
    <text evidence="12">Cell wall biogenesis; peptidoglycan biosynthesis.</text>
</comment>
<feature type="binding site" evidence="14">
    <location>
        <position position="193"/>
    </location>
    <ligand>
        <name>Mg(2+)</name>
        <dbReference type="ChEBI" id="CHEBI:18420"/>
    </ligand>
</feature>
<keyword evidence="4 12" id="KW-0808">Transferase</keyword>
<dbReference type="UniPathway" id="UPA00219"/>
<dbReference type="GO" id="GO:0009252">
    <property type="term" value="P:peptidoglycan biosynthetic process"/>
    <property type="evidence" value="ECO:0007669"/>
    <property type="project" value="UniProtKB-UniRule"/>
</dbReference>
<dbReference type="InterPro" id="IPR003524">
    <property type="entry name" value="PNAcMuramoyl-5peptid_Trfase"/>
</dbReference>
<dbReference type="EMBL" id="CAAHFG010000001">
    <property type="protein sequence ID" value="VGO11954.1"/>
    <property type="molecule type" value="Genomic_DNA"/>
</dbReference>
<evidence type="ECO:0000256" key="5">
    <source>
        <dbReference type="ARBA" id="ARBA00022692"/>
    </source>
</evidence>
<evidence type="ECO:0000313" key="16">
    <source>
        <dbReference type="Proteomes" id="UP000366872"/>
    </source>
</evidence>
<dbReference type="RefSeq" id="WP_136077663.1">
    <property type="nucleotide sequence ID" value="NZ_CAAHFG010000001.1"/>
</dbReference>
<comment type="similarity">
    <text evidence="2 12">Belongs to the glycosyltransferase 4 family. MraY subfamily.</text>
</comment>